<comment type="caution">
    <text evidence="1">The sequence shown here is derived from an EMBL/GenBank/DDBJ whole genome shotgun (WGS) entry which is preliminary data.</text>
</comment>
<sequence>MKILLIFTLSLISGPVGCVDVVGYSGGSIILISNLHWGSAKNSCCAGPKIMNAYRGQNTSIICNYPAEYERHYKYIRKLDNDSVIKAILDTGSKSQNSRFSISDDSSAKVLSVNISDVREADDGVYLCGVYNTVGSVQYWSYFTEIQLHVRAALTASPFNGAYSSSSPVIIISVCVCVALLLIGGFALMIYKLRHKRTQGSTPSSKDNEQVPPAVCVYEEINNTNHASASDTELYMNASSPTNPDREIFSTVQPPQDQNLTYTTVSFQKNPDDAAVTFSKQESATEYATVQHTSRLE</sequence>
<evidence type="ECO:0000313" key="1">
    <source>
        <dbReference type="EMBL" id="MCI4387232.1"/>
    </source>
</evidence>
<accession>A0ACC5X7N9</accession>
<proteinExistence type="predicted"/>
<dbReference type="EMBL" id="CM040469">
    <property type="protein sequence ID" value="MCI4387232.1"/>
    <property type="molecule type" value="Genomic_DNA"/>
</dbReference>
<evidence type="ECO:0000313" key="2">
    <source>
        <dbReference type="Proteomes" id="UP000829447"/>
    </source>
</evidence>
<reference evidence="1 2" key="1">
    <citation type="journal article" date="2022" name="bioRxiv">
        <title>An ancient truncated duplication of the anti-Mullerian hormone receptor type 2 gene is a potential conserved master sex determinant in the Pangasiidae catfish family.</title>
        <authorList>
            <person name="Wen M."/>
            <person name="Pan Q."/>
            <person name="Jouanno E."/>
            <person name="Montfort J."/>
            <person name="Zahm M."/>
            <person name="Cabau C."/>
            <person name="Klopp C."/>
            <person name="Iampietro C."/>
            <person name="Roques C."/>
            <person name="Bouchez O."/>
            <person name="Castinel A."/>
            <person name="Donnadieu C."/>
            <person name="Parrinello H."/>
            <person name="Poncet C."/>
            <person name="Belmonte E."/>
            <person name="Gautier V."/>
            <person name="Avarre J.-C."/>
            <person name="Dugue R."/>
            <person name="Gustiano R."/>
            <person name="Ha T.T.T."/>
            <person name="Campet M."/>
            <person name="Sriphairoj K."/>
            <person name="Ribolli J."/>
            <person name="de Almeida F.L."/>
            <person name="Desvignes T."/>
            <person name="Postlethwait J.H."/>
            <person name="Bucao C.F."/>
            <person name="Robinson-Rechavi M."/>
            <person name="Bobe J."/>
            <person name="Herpin A."/>
            <person name="Guiguen Y."/>
        </authorList>
    </citation>
    <scope>NUCLEOTIDE SEQUENCE [LARGE SCALE GENOMIC DNA]</scope>
    <source>
        <strain evidence="1">YG-Dec2019</strain>
    </source>
</reference>
<gene>
    <name evidence="1" type="ORF">PGIGA_G00071710</name>
</gene>
<organism evidence="1 2">
    <name type="scientific">Pangasianodon gigas</name>
    <name type="common">Mekong giant catfish</name>
    <name type="synonym">Pangasius gigas</name>
    <dbReference type="NCBI Taxonomy" id="30993"/>
    <lineage>
        <taxon>Eukaryota</taxon>
        <taxon>Metazoa</taxon>
        <taxon>Chordata</taxon>
        <taxon>Craniata</taxon>
        <taxon>Vertebrata</taxon>
        <taxon>Euteleostomi</taxon>
        <taxon>Actinopterygii</taxon>
        <taxon>Neopterygii</taxon>
        <taxon>Teleostei</taxon>
        <taxon>Ostariophysi</taxon>
        <taxon>Siluriformes</taxon>
        <taxon>Pangasiidae</taxon>
        <taxon>Pangasianodon</taxon>
    </lineage>
</organism>
<protein>
    <submittedName>
        <fullName evidence="1">Uncharacterized protein</fullName>
    </submittedName>
</protein>
<keyword evidence="2" id="KW-1185">Reference proteome</keyword>
<dbReference type="Proteomes" id="UP000829447">
    <property type="component" value="Linkage Group LG16"/>
</dbReference>
<name>A0ACC5X7N9_PANGG</name>